<dbReference type="InterPro" id="IPR013783">
    <property type="entry name" value="Ig-like_fold"/>
</dbReference>
<evidence type="ECO:0000256" key="2">
    <source>
        <dbReference type="ARBA" id="ARBA00023157"/>
    </source>
</evidence>
<dbReference type="InterPro" id="IPR036116">
    <property type="entry name" value="FN3_sf"/>
</dbReference>
<dbReference type="Ensembl" id="ENSEEET00000004529.2">
    <property type="protein sequence ID" value="ENSEEEP00000004468.2"/>
    <property type="gene ID" value="ENSEEEG00000002321.2"/>
</dbReference>
<reference evidence="6" key="3">
    <citation type="submission" date="2020-05" db="EMBL/GenBank/DDBJ databases">
        <title>Electrophorus electricus (electric eel) genome, fEleEle1, primary haplotype.</title>
        <authorList>
            <person name="Myers G."/>
            <person name="Meyer A."/>
            <person name="Fedrigo O."/>
            <person name="Formenti G."/>
            <person name="Rhie A."/>
            <person name="Tracey A."/>
            <person name="Sims Y."/>
            <person name="Jarvis E.D."/>
        </authorList>
    </citation>
    <scope>NUCLEOTIDE SEQUENCE [LARGE SCALE GENOMIC DNA]</scope>
</reference>
<evidence type="ECO:0000256" key="4">
    <source>
        <dbReference type="SAM" id="SignalP"/>
    </source>
</evidence>
<dbReference type="Proteomes" id="UP000314983">
    <property type="component" value="Chromosome 12"/>
</dbReference>
<name>A0A4W4DYQ3_ELEEL</name>
<reference evidence="6" key="4">
    <citation type="submission" date="2025-08" db="UniProtKB">
        <authorList>
            <consortium name="Ensembl"/>
        </authorList>
    </citation>
    <scope>IDENTIFICATION</scope>
</reference>
<keyword evidence="2" id="KW-1015">Disulfide bond</keyword>
<keyword evidence="3" id="KW-0325">Glycoprotein</keyword>
<reference evidence="7" key="2">
    <citation type="journal article" date="2017" name="Sci. Adv.">
        <title>A tail of two voltages: Proteomic comparison of the three electric organs of the electric eel.</title>
        <authorList>
            <person name="Traeger L.L."/>
            <person name="Sabat G."/>
            <person name="Barrett-Wilt G.A."/>
            <person name="Wells G.B."/>
            <person name="Sussman M.R."/>
        </authorList>
    </citation>
    <scope>NUCLEOTIDE SEQUENCE [LARGE SCALE GENOMIC DNA]</scope>
</reference>
<feature type="domain" description="Interleukin-12 beta central" evidence="5">
    <location>
        <begin position="122"/>
        <end position="186"/>
    </location>
</feature>
<sequence>MVFLLFGVLFAFPYATMESIKVAESYWTLKTNELVVDEDMANYGSQLLVPLLCGEAFEGQDIMWRRNSGEELQERGNRILVMVEERQGGTYNCYSREGSYLNHTLVLVHWPYRKIIKGTPEKGYIYCSANNYNGSFQCLLSLPGSEAAWNITCDLTSSGHGVMCQDHAYCPYAEERDQVNLTIYFRSDYVIETYRLQFQISGIVRPDMVRISKNTTTLELQYPETWSTPSSFFPLTFQVKEIHCCKKKCDCSNSIPRKGQMWPIKQGVTVCVRAQDDLCNSSWSEWSRERTRNGDFKNKSDITIFQMSVVCVIYVNYVC</sequence>
<dbReference type="GeneTree" id="ENSGT00390000012630"/>
<dbReference type="PANTHER" id="PTHR48485:SF4">
    <property type="entry name" value="INTERLEUKIN-12 SUBUNIT BETA"/>
    <property type="match status" value="1"/>
</dbReference>
<organism evidence="6 7">
    <name type="scientific">Electrophorus electricus</name>
    <name type="common">Electric eel</name>
    <name type="synonym">Gymnotus electricus</name>
    <dbReference type="NCBI Taxonomy" id="8005"/>
    <lineage>
        <taxon>Eukaryota</taxon>
        <taxon>Metazoa</taxon>
        <taxon>Chordata</taxon>
        <taxon>Craniata</taxon>
        <taxon>Vertebrata</taxon>
        <taxon>Euteleostomi</taxon>
        <taxon>Actinopterygii</taxon>
        <taxon>Neopterygii</taxon>
        <taxon>Teleostei</taxon>
        <taxon>Ostariophysi</taxon>
        <taxon>Gymnotiformes</taxon>
        <taxon>Gymnotoidei</taxon>
        <taxon>Gymnotidae</taxon>
        <taxon>Electrophorus</taxon>
    </lineage>
</organism>
<dbReference type="OMA" id="WSEWSHK"/>
<dbReference type="SUPFAM" id="SSF49265">
    <property type="entry name" value="Fibronectin type III"/>
    <property type="match status" value="1"/>
</dbReference>
<keyword evidence="7" id="KW-1185">Reference proteome</keyword>
<protein>
    <recommendedName>
        <fullName evidence="5">Interleukin-12 beta central domain-containing protein</fullName>
    </recommendedName>
</protein>
<evidence type="ECO:0000256" key="3">
    <source>
        <dbReference type="ARBA" id="ARBA00023180"/>
    </source>
</evidence>
<dbReference type="Gene3D" id="2.60.40.10">
    <property type="entry name" value="Immunoglobulins"/>
    <property type="match status" value="2"/>
</dbReference>
<reference evidence="6" key="5">
    <citation type="submission" date="2025-09" db="UniProtKB">
        <authorList>
            <consortium name="Ensembl"/>
        </authorList>
    </citation>
    <scope>IDENTIFICATION</scope>
</reference>
<gene>
    <name evidence="6" type="primary">il12ba</name>
</gene>
<reference evidence="7" key="1">
    <citation type="journal article" date="2014" name="Science">
        <title>Nonhuman genetics. Genomic basis for the convergent evolution of electric organs.</title>
        <authorList>
            <person name="Gallant J.R."/>
            <person name="Traeger L.L."/>
            <person name="Volkening J.D."/>
            <person name="Moffett H."/>
            <person name="Chen P.H."/>
            <person name="Novina C.D."/>
            <person name="Phillips G.N.Jr."/>
            <person name="Anand R."/>
            <person name="Wells G.B."/>
            <person name="Pinch M."/>
            <person name="Guth R."/>
            <person name="Unguez G.A."/>
            <person name="Albert J.S."/>
            <person name="Zakon H.H."/>
            <person name="Samanta M.P."/>
            <person name="Sussman M.R."/>
        </authorList>
    </citation>
    <scope>NUCLEOTIDE SEQUENCE [LARGE SCALE GENOMIC DNA]</scope>
</reference>
<dbReference type="InterPro" id="IPR019482">
    <property type="entry name" value="IL-12_beta_cen-dom"/>
</dbReference>
<dbReference type="AlphaFoldDB" id="A0A4W4DYQ3"/>
<evidence type="ECO:0000313" key="6">
    <source>
        <dbReference type="Ensembl" id="ENSEEEP00000004468.2"/>
    </source>
</evidence>
<dbReference type="Pfam" id="PF10420">
    <property type="entry name" value="IL12p40_C"/>
    <property type="match status" value="1"/>
</dbReference>
<dbReference type="InterPro" id="IPR050676">
    <property type="entry name" value="IL-12"/>
</dbReference>
<evidence type="ECO:0000313" key="7">
    <source>
        <dbReference type="Proteomes" id="UP000314983"/>
    </source>
</evidence>
<feature type="signal peptide" evidence="4">
    <location>
        <begin position="1"/>
        <end position="17"/>
    </location>
</feature>
<accession>A0A4W4DYQ3</accession>
<feature type="chain" id="PRO_5044322919" description="Interleukin-12 beta central domain-containing protein" evidence="4">
    <location>
        <begin position="18"/>
        <end position="319"/>
    </location>
</feature>
<proteinExistence type="predicted"/>
<evidence type="ECO:0000256" key="1">
    <source>
        <dbReference type="ARBA" id="ARBA00022729"/>
    </source>
</evidence>
<keyword evidence="1 4" id="KW-0732">Signal</keyword>
<evidence type="ECO:0000259" key="5">
    <source>
        <dbReference type="Pfam" id="PF10420"/>
    </source>
</evidence>
<dbReference type="PANTHER" id="PTHR48485">
    <property type="entry name" value="INTERLEUKIN-12 SUBUNIT BETA-RELATED"/>
    <property type="match status" value="1"/>
</dbReference>
<dbReference type="STRING" id="8005.ENSEEEP00000004468"/>